<evidence type="ECO:0000313" key="2">
    <source>
        <dbReference type="EMBL" id="MZI96099.1"/>
    </source>
</evidence>
<dbReference type="Pfam" id="PF00535">
    <property type="entry name" value="Glycos_transf_2"/>
    <property type="match status" value="1"/>
</dbReference>
<dbReference type="InterPro" id="IPR050834">
    <property type="entry name" value="Glycosyltransf_2"/>
</dbReference>
<comment type="caution">
    <text evidence="2">The sequence shown here is derived from an EMBL/GenBank/DDBJ whole genome shotgun (WGS) entry which is preliminary data.</text>
</comment>
<evidence type="ECO:0000313" key="3">
    <source>
        <dbReference type="Proteomes" id="UP000462621"/>
    </source>
</evidence>
<organism evidence="2 3">
    <name type="scientific">Vibrio eleionomae</name>
    <dbReference type="NCBI Taxonomy" id="2653505"/>
    <lineage>
        <taxon>Bacteria</taxon>
        <taxon>Pseudomonadati</taxon>
        <taxon>Pseudomonadota</taxon>
        <taxon>Gammaproteobacteria</taxon>
        <taxon>Vibrionales</taxon>
        <taxon>Vibrionaceae</taxon>
        <taxon>Vibrio</taxon>
    </lineage>
</organism>
<dbReference type="Gene3D" id="3.90.550.10">
    <property type="entry name" value="Spore Coat Polysaccharide Biosynthesis Protein SpsA, Chain A"/>
    <property type="match status" value="1"/>
</dbReference>
<dbReference type="Proteomes" id="UP000462621">
    <property type="component" value="Unassembled WGS sequence"/>
</dbReference>
<proteinExistence type="predicted"/>
<protein>
    <submittedName>
        <fullName evidence="2">Glycosyltransferase</fullName>
    </submittedName>
</protein>
<dbReference type="AlphaFoldDB" id="A0A7X4RX82"/>
<dbReference type="InterPro" id="IPR029044">
    <property type="entry name" value="Nucleotide-diphossugar_trans"/>
</dbReference>
<dbReference type="PANTHER" id="PTHR43685:SF2">
    <property type="entry name" value="GLYCOSYLTRANSFERASE 2-LIKE DOMAIN-CONTAINING PROTEIN"/>
    <property type="match status" value="1"/>
</dbReference>
<dbReference type="SUPFAM" id="SSF53448">
    <property type="entry name" value="Nucleotide-diphospho-sugar transferases"/>
    <property type="match status" value="1"/>
</dbReference>
<keyword evidence="2" id="KW-0808">Transferase</keyword>
<sequence>MISKKKQLMPLITLNSNPCWIIVVFFEPDQSCQKFWLAIAQEHNIIIIDNSANYSTSRELEKSAQYTFHNANKGGIAGALNQGLTYIRDHGLSEWCCLFDQDSRPSFSFFSSMLNQISLINEKDKVALCAPVYYETNLQKIADVIEITNNKLKRHKYSDIKDLNIVNATYTITSGSVINLSAWDAIGHYDEALFLDFVDIEWGMRASSIGYKIIVFPRIIMQHTLGDNPIKLWFYTFPNHSSKRHYLYFRNVFLMIKKRHVFLSWKKKELIKLIPRIFIYSFFSKNNINNIRSIFLGMFDGLKFLKR</sequence>
<dbReference type="GO" id="GO:0016740">
    <property type="term" value="F:transferase activity"/>
    <property type="evidence" value="ECO:0007669"/>
    <property type="project" value="UniProtKB-KW"/>
</dbReference>
<dbReference type="InterPro" id="IPR001173">
    <property type="entry name" value="Glyco_trans_2-like"/>
</dbReference>
<evidence type="ECO:0000259" key="1">
    <source>
        <dbReference type="Pfam" id="PF00535"/>
    </source>
</evidence>
<reference evidence="2 3" key="1">
    <citation type="submission" date="2019-10" db="EMBL/GenBank/DDBJ databases">
        <title>Vibrio sp. nov. isolated from a shrimp pond.</title>
        <authorList>
            <person name="Gomez-Gil B."/>
            <person name="Enciso-Ibarra J."/>
            <person name="Enciso-Ibarra K."/>
            <person name="Bolan-Mejia C."/>
        </authorList>
    </citation>
    <scope>NUCLEOTIDE SEQUENCE [LARGE SCALE GENOMIC DNA]</scope>
    <source>
        <strain evidence="2 3">CAIM 722</strain>
    </source>
</reference>
<gene>
    <name evidence="2" type="ORF">F9817_23225</name>
</gene>
<feature type="domain" description="Glycosyltransferase 2-like" evidence="1">
    <location>
        <begin position="21"/>
        <end position="171"/>
    </location>
</feature>
<name>A0A7X4RX82_9VIBR</name>
<accession>A0A7X4RX82</accession>
<dbReference type="PANTHER" id="PTHR43685">
    <property type="entry name" value="GLYCOSYLTRANSFERASE"/>
    <property type="match status" value="1"/>
</dbReference>
<dbReference type="EMBL" id="WEKT01000098">
    <property type="protein sequence ID" value="MZI96099.1"/>
    <property type="molecule type" value="Genomic_DNA"/>
</dbReference>
<keyword evidence="3" id="KW-1185">Reference proteome</keyword>